<dbReference type="SUPFAM" id="SSF52540">
    <property type="entry name" value="P-loop containing nucleoside triphosphate hydrolases"/>
    <property type="match status" value="1"/>
</dbReference>
<dbReference type="STRING" id="1122934.SAMN02745691_00775"/>
<accession>A0A1M6DQA5</accession>
<organism evidence="1 2">
    <name type="scientific">Parasporobacterium paucivorans DSM 15970</name>
    <dbReference type="NCBI Taxonomy" id="1122934"/>
    <lineage>
        <taxon>Bacteria</taxon>
        <taxon>Bacillati</taxon>
        <taxon>Bacillota</taxon>
        <taxon>Clostridia</taxon>
        <taxon>Lachnospirales</taxon>
        <taxon>Lachnospiraceae</taxon>
        <taxon>Parasporobacterium</taxon>
    </lineage>
</organism>
<reference evidence="1 2" key="1">
    <citation type="submission" date="2016-11" db="EMBL/GenBank/DDBJ databases">
        <authorList>
            <person name="Jaros S."/>
            <person name="Januszkiewicz K."/>
            <person name="Wedrychowicz H."/>
        </authorList>
    </citation>
    <scope>NUCLEOTIDE SEQUENCE [LARGE SCALE GENOMIC DNA]</scope>
    <source>
        <strain evidence="1 2">DSM 15970</strain>
    </source>
</reference>
<evidence type="ECO:0000313" key="2">
    <source>
        <dbReference type="Proteomes" id="UP000184342"/>
    </source>
</evidence>
<protein>
    <recommendedName>
        <fullName evidence="3">RyR domain-containing protein</fullName>
    </recommendedName>
</protein>
<proteinExistence type="predicted"/>
<sequence length="842" mass="96279">MNKNGMRIVVTGDICMNNLLWTSNPKNTAGHNWQGHTNVSTLGNPGESLLLARMITQSANMDVISPNLSPDYYGDRYLSSFTELELFRISDKNSGRVYRVGRFLGFKGTHTGKPELLSLENDVRDAEIVVIDDENNGFNNAQDFWPLAIKTTESKPVVLYKMNNPIGTNLLWQHLDRFHIERTVVIINADDLRAKGVNISKSISWEKTALDFVWQLNNNPNLSFLADCRHLVVPFGLEGVIYYKNEGEAEAFLYFLPYEFEGDFIREDLGYMYGLTSCFVAALTGTVSEGYDKGDLPELISKGIRVGMAAARKYFNAGFGNDLNNLIFPNPSIFRENPDDSDLMEDVQSVRIPVIGDSKAQNRWYILKEKNTANLADIAFDLVKNGEEKALKYIPTARFGNLKAVDRTEIESYRSIKNLLSEYINAVNVTRPLSIAVFGTPGSGKSFGVTEIAASIAPSQIQRLVYNLSQFHSPEELIRAFHKISDYSLLGKIPFIIFDEFDSDFEGNLGWLKYFLAPMQDGVYREEQTIHPIGKAIFVFAGGTSSTFREFCGDDLEDEMEISHFAKKFKAAKGPDFVSRLRGYVNILGPNRTSVDDQLYIIRRAMLLRALVDRKLPQMINEKGEAQIDNGVIRAMLKIPRFKHETRSMEAIIEMSMVNRAKRWDQSLLPPKEQLSLHVDEEQFLRYMMHDAIFGEKVDELASALRFKYNQQEENWPVPGDDILTDWKNLGEEHKEFFRSQVKCIPDALLHIQCDVIYVDCIPENMEFSENEIEQLTLFEYKRRMIRSRENGTGPVLDKNMEMVVWEHTDQDLKQQINQMVRLWADVLAMSHFKVERLKIED</sequence>
<keyword evidence="2" id="KW-1185">Reference proteome</keyword>
<dbReference type="AlphaFoldDB" id="A0A1M6DQA5"/>
<evidence type="ECO:0008006" key="3">
    <source>
        <dbReference type="Google" id="ProtNLM"/>
    </source>
</evidence>
<gene>
    <name evidence="1" type="ORF">SAMN02745691_00775</name>
</gene>
<dbReference type="InterPro" id="IPR027417">
    <property type="entry name" value="P-loop_NTPase"/>
</dbReference>
<dbReference type="Proteomes" id="UP000184342">
    <property type="component" value="Unassembled WGS sequence"/>
</dbReference>
<evidence type="ECO:0000313" key="1">
    <source>
        <dbReference type="EMBL" id="SHI75329.1"/>
    </source>
</evidence>
<dbReference type="EMBL" id="FQYT01000006">
    <property type="protein sequence ID" value="SHI75329.1"/>
    <property type="molecule type" value="Genomic_DNA"/>
</dbReference>
<name>A0A1M6DQA5_9FIRM</name>